<keyword evidence="3" id="KW-0238">DNA-binding</keyword>
<dbReference type="SUPFAM" id="SSF53850">
    <property type="entry name" value="Periplasmic binding protein-like II"/>
    <property type="match status" value="1"/>
</dbReference>
<keyword evidence="2" id="KW-0805">Transcription regulation</keyword>
<dbReference type="PRINTS" id="PR00039">
    <property type="entry name" value="HTHLYSR"/>
</dbReference>
<comment type="similarity">
    <text evidence="1">Belongs to the LysR transcriptional regulatory family.</text>
</comment>
<dbReference type="Proteomes" id="UP000809431">
    <property type="component" value="Unassembled WGS sequence"/>
</dbReference>
<name>A0ABS2BIB1_9NEIS</name>
<evidence type="ECO:0000256" key="3">
    <source>
        <dbReference type="ARBA" id="ARBA00023125"/>
    </source>
</evidence>
<evidence type="ECO:0000256" key="2">
    <source>
        <dbReference type="ARBA" id="ARBA00023015"/>
    </source>
</evidence>
<dbReference type="PROSITE" id="PS50931">
    <property type="entry name" value="HTH_LYSR"/>
    <property type="match status" value="1"/>
</dbReference>
<dbReference type="InterPro" id="IPR036388">
    <property type="entry name" value="WH-like_DNA-bd_sf"/>
</dbReference>
<gene>
    <name evidence="6" type="ORF">JMJ54_05895</name>
</gene>
<dbReference type="EMBL" id="JAESND010000002">
    <property type="protein sequence ID" value="MBM3115353.1"/>
    <property type="molecule type" value="Genomic_DNA"/>
</dbReference>
<dbReference type="Pfam" id="PF00126">
    <property type="entry name" value="HTH_1"/>
    <property type="match status" value="1"/>
</dbReference>
<dbReference type="InterPro" id="IPR005119">
    <property type="entry name" value="LysR_subst-bd"/>
</dbReference>
<dbReference type="PANTHER" id="PTHR30537:SF1">
    <property type="entry name" value="HTH-TYPE TRANSCRIPTIONAL REGULATOR PGRR"/>
    <property type="match status" value="1"/>
</dbReference>
<evidence type="ECO:0000256" key="1">
    <source>
        <dbReference type="ARBA" id="ARBA00009437"/>
    </source>
</evidence>
<keyword evidence="4" id="KW-0804">Transcription</keyword>
<dbReference type="Gene3D" id="1.10.10.10">
    <property type="entry name" value="Winged helix-like DNA-binding domain superfamily/Winged helix DNA-binding domain"/>
    <property type="match status" value="1"/>
</dbReference>
<evidence type="ECO:0000313" key="6">
    <source>
        <dbReference type="EMBL" id="MBM3115353.1"/>
    </source>
</evidence>
<keyword evidence="7" id="KW-1185">Reference proteome</keyword>
<evidence type="ECO:0000313" key="7">
    <source>
        <dbReference type="Proteomes" id="UP000809431"/>
    </source>
</evidence>
<dbReference type="CDD" id="cd08474">
    <property type="entry name" value="PBP2_CrgA_like_5"/>
    <property type="match status" value="1"/>
</dbReference>
<dbReference type="InterPro" id="IPR000847">
    <property type="entry name" value="LysR_HTH_N"/>
</dbReference>
<dbReference type="Gene3D" id="3.40.190.290">
    <property type="match status" value="1"/>
</dbReference>
<dbReference type="InterPro" id="IPR036390">
    <property type="entry name" value="WH_DNA-bd_sf"/>
</dbReference>
<comment type="caution">
    <text evidence="6">The sequence shown here is derived from an EMBL/GenBank/DDBJ whole genome shotgun (WGS) entry which is preliminary data.</text>
</comment>
<sequence>MSRANLNDLQAFVCVARTGSFTRAAAQLGVSQSALSHTIRGLEARLGIRLLTRTTRSVAPTEAGERLLATVAPRFDDIEAELAALSELRDKPAGTIRITTAEHAANQVLWPKLSPLLRDYPDVRIEISVDYGLTDIVADRFDAGVRLGDQVARDMIAVRIGPDLRMTVVGTADYFSRRPPPQTPHDLAAHDCINLRLPTYGGLLPWEFEKDGHRLNVRVEGQWTFNATQPRLRAALAGCGLAFVPEDMAQPHIDEGRLIPVLADWCPRFTGYHLYYPSRRQTSPAFALVVEALRHRECGRSASPTVTGRTTPA</sequence>
<dbReference type="SUPFAM" id="SSF46785">
    <property type="entry name" value="Winged helix' DNA-binding domain"/>
    <property type="match status" value="1"/>
</dbReference>
<dbReference type="PANTHER" id="PTHR30537">
    <property type="entry name" value="HTH-TYPE TRANSCRIPTIONAL REGULATOR"/>
    <property type="match status" value="1"/>
</dbReference>
<reference evidence="6 7" key="1">
    <citation type="submission" date="2021-01" db="EMBL/GenBank/DDBJ databases">
        <title>Draft Genome Sequence and Polyhydroxyalkanoate Biosynthetic Potential of Jeongeupia naejangsanensis Type Strain DSM 24253.</title>
        <authorList>
            <person name="Turrini P."/>
            <person name="Artuso I."/>
            <person name="Lugli G.A."/>
            <person name="Frangipani E."/>
            <person name="Ventura M."/>
            <person name="Visca P."/>
        </authorList>
    </citation>
    <scope>NUCLEOTIDE SEQUENCE [LARGE SCALE GENOMIC DNA]</scope>
    <source>
        <strain evidence="6 7">DSM 24253</strain>
    </source>
</reference>
<feature type="domain" description="HTH lysR-type" evidence="5">
    <location>
        <begin position="1"/>
        <end position="61"/>
    </location>
</feature>
<accession>A0ABS2BIB1</accession>
<protein>
    <submittedName>
        <fullName evidence="6">LysR family transcriptional regulator</fullName>
    </submittedName>
</protein>
<organism evidence="6 7">
    <name type="scientific">Jeongeupia naejangsanensis</name>
    <dbReference type="NCBI Taxonomy" id="613195"/>
    <lineage>
        <taxon>Bacteria</taxon>
        <taxon>Pseudomonadati</taxon>
        <taxon>Pseudomonadota</taxon>
        <taxon>Betaproteobacteria</taxon>
        <taxon>Neisseriales</taxon>
        <taxon>Chitinibacteraceae</taxon>
        <taxon>Jeongeupia</taxon>
    </lineage>
</organism>
<proteinExistence type="inferred from homology"/>
<dbReference type="Pfam" id="PF03466">
    <property type="entry name" value="LysR_substrate"/>
    <property type="match status" value="1"/>
</dbReference>
<evidence type="ECO:0000259" key="5">
    <source>
        <dbReference type="PROSITE" id="PS50931"/>
    </source>
</evidence>
<dbReference type="RefSeq" id="WP_203537024.1">
    <property type="nucleotide sequence ID" value="NZ_JAESND010000002.1"/>
</dbReference>
<dbReference type="InterPro" id="IPR058163">
    <property type="entry name" value="LysR-type_TF_proteobact-type"/>
</dbReference>
<evidence type="ECO:0000256" key="4">
    <source>
        <dbReference type="ARBA" id="ARBA00023163"/>
    </source>
</evidence>